<accession>A0A432Y9G7</accession>
<evidence type="ECO:0000313" key="3">
    <source>
        <dbReference type="Proteomes" id="UP000287330"/>
    </source>
</evidence>
<dbReference type="SUPFAM" id="SSF47781">
    <property type="entry name" value="RuvA domain 2-like"/>
    <property type="match status" value="1"/>
</dbReference>
<dbReference type="RefSeq" id="WP_110573158.1">
    <property type="nucleotide sequence ID" value="NZ_PIPV01000002.1"/>
</dbReference>
<keyword evidence="1" id="KW-0732">Signal</keyword>
<comment type="caution">
    <text evidence="2">The sequence shown here is derived from an EMBL/GenBank/DDBJ whole genome shotgun (WGS) entry which is preliminary data.</text>
</comment>
<dbReference type="InterPro" id="IPR010994">
    <property type="entry name" value="RuvA_2-like"/>
</dbReference>
<protein>
    <submittedName>
        <fullName evidence="2">DNA uptake protein</fullName>
    </submittedName>
</protein>
<gene>
    <name evidence="2" type="ORF">CWE25_03985</name>
</gene>
<dbReference type="InterPro" id="IPR051675">
    <property type="entry name" value="Endo/Exo/Phosphatase_dom_1"/>
</dbReference>
<sequence>MLRKTLLSAAIIAASGLAVGKAAVAAPTITAPTPYVQSAESKTDKLNINTATADQIANAMVGVGQSKAENIVKFREQLGGFKSLEQLLEVKGIGQRTLDKNRAKLTLE</sequence>
<keyword evidence="3" id="KW-1185">Reference proteome</keyword>
<dbReference type="Gene3D" id="1.10.150.280">
    <property type="entry name" value="AF1531-like domain"/>
    <property type="match status" value="1"/>
</dbReference>
<dbReference type="PANTHER" id="PTHR21180:SF32">
    <property type="entry name" value="ENDONUCLEASE_EXONUCLEASE_PHOSPHATASE FAMILY DOMAIN-CONTAINING PROTEIN 1"/>
    <property type="match status" value="1"/>
</dbReference>
<dbReference type="GO" id="GO:0015627">
    <property type="term" value="C:type II protein secretion system complex"/>
    <property type="evidence" value="ECO:0007669"/>
    <property type="project" value="TreeGrafter"/>
</dbReference>
<evidence type="ECO:0000313" key="2">
    <source>
        <dbReference type="EMBL" id="RUO57635.1"/>
    </source>
</evidence>
<dbReference type="InterPro" id="IPR004509">
    <property type="entry name" value="Competence_ComEA_HhH"/>
</dbReference>
<dbReference type="GO" id="GO:0015628">
    <property type="term" value="P:protein secretion by the type II secretion system"/>
    <property type="evidence" value="ECO:0007669"/>
    <property type="project" value="TreeGrafter"/>
</dbReference>
<dbReference type="PANTHER" id="PTHR21180">
    <property type="entry name" value="ENDONUCLEASE/EXONUCLEASE/PHOSPHATASE FAMILY DOMAIN-CONTAINING PROTEIN 1"/>
    <property type="match status" value="1"/>
</dbReference>
<dbReference type="OrthoDB" id="7510573at2"/>
<reference evidence="3" key="1">
    <citation type="journal article" date="2018" name="Front. Microbiol.">
        <title>Genome-Based Analysis Reveals the Taxonomy and Diversity of the Family Idiomarinaceae.</title>
        <authorList>
            <person name="Liu Y."/>
            <person name="Lai Q."/>
            <person name="Shao Z."/>
        </authorList>
    </citation>
    <scope>NUCLEOTIDE SEQUENCE [LARGE SCALE GENOMIC DNA]</scope>
    <source>
        <strain evidence="3">F23</strain>
    </source>
</reference>
<evidence type="ECO:0000256" key="1">
    <source>
        <dbReference type="SAM" id="SignalP"/>
    </source>
</evidence>
<dbReference type="Pfam" id="PF12836">
    <property type="entry name" value="HHH_3"/>
    <property type="match status" value="1"/>
</dbReference>
<dbReference type="EMBL" id="PIPV01000002">
    <property type="protein sequence ID" value="RUO57635.1"/>
    <property type="molecule type" value="Genomic_DNA"/>
</dbReference>
<name>A0A432Y9G7_9GAMM</name>
<dbReference type="NCBIfam" id="TIGR00426">
    <property type="entry name" value="competence protein ComEA helix-hairpin-helix repeat region"/>
    <property type="match status" value="1"/>
</dbReference>
<feature type="chain" id="PRO_5019404616" evidence="1">
    <location>
        <begin position="26"/>
        <end position="108"/>
    </location>
</feature>
<dbReference type="Proteomes" id="UP000287330">
    <property type="component" value="Unassembled WGS sequence"/>
</dbReference>
<feature type="signal peptide" evidence="1">
    <location>
        <begin position="1"/>
        <end position="25"/>
    </location>
</feature>
<organism evidence="2 3">
    <name type="scientific">Idiomarina fontislapidosi</name>
    <dbReference type="NCBI Taxonomy" id="263723"/>
    <lineage>
        <taxon>Bacteria</taxon>
        <taxon>Pseudomonadati</taxon>
        <taxon>Pseudomonadota</taxon>
        <taxon>Gammaproteobacteria</taxon>
        <taxon>Alteromonadales</taxon>
        <taxon>Idiomarinaceae</taxon>
        <taxon>Idiomarina</taxon>
    </lineage>
</organism>
<proteinExistence type="predicted"/>
<dbReference type="AlphaFoldDB" id="A0A432Y9G7"/>